<sequence>MTPLNPQAASAAAAGDMAEGGAAVDEVCFVVPGDIDDVSAPSGGNVYDRRLCQGLAAAGRPVRELAVPGTWPRPGASARTGLGRALAGLPDGAVVLLDGLVACGVPEIVVPHAGRLRLAVLVHLPLADETGLAPETAADLDARERATLHAAGAVVATSPWARRRLIDHHGLPSGRVHAVTPGTDPAPLASGTDGASRLLCVASVTPRKGHDLLAEALAAVAHLPWTCECAGPLDRDPAHVTRVRRLLGRHRIGDRVHLDGPKTGGRLAASYAAADLLVLPSRAETYGMVVTEALARGVPVLATAVDGVPDTLGRDAGLLVPPGDPAALAAALRRWLVEPDLRSRLRAAARRRRGALGGWDATARGVAAVLDGLRREAR</sequence>
<protein>
    <submittedName>
        <fullName evidence="3">Glycosyltransferase</fullName>
    </submittedName>
</protein>
<comment type="caution">
    <text evidence="3">The sequence shown here is derived from an EMBL/GenBank/DDBJ whole genome shotgun (WGS) entry which is preliminary data.</text>
</comment>
<dbReference type="GO" id="GO:0009103">
    <property type="term" value="P:lipopolysaccharide biosynthetic process"/>
    <property type="evidence" value="ECO:0007669"/>
    <property type="project" value="TreeGrafter"/>
</dbReference>
<dbReference type="Pfam" id="PF00534">
    <property type="entry name" value="Glycos_transf_1"/>
    <property type="match status" value="1"/>
</dbReference>
<dbReference type="SUPFAM" id="SSF53756">
    <property type="entry name" value="UDP-Glycosyltransferase/glycogen phosphorylase"/>
    <property type="match status" value="1"/>
</dbReference>
<accession>A0A4V2YU21</accession>
<reference evidence="3 4" key="1">
    <citation type="submission" date="2019-03" db="EMBL/GenBank/DDBJ databases">
        <title>Draft genome sequences of novel Actinobacteria.</title>
        <authorList>
            <person name="Sahin N."/>
            <person name="Ay H."/>
            <person name="Saygin H."/>
        </authorList>
    </citation>
    <scope>NUCLEOTIDE SEQUENCE [LARGE SCALE GENOMIC DNA]</scope>
    <source>
        <strain evidence="3 4">H3C3</strain>
    </source>
</reference>
<dbReference type="PANTHER" id="PTHR46401:SF2">
    <property type="entry name" value="GLYCOSYLTRANSFERASE WBBK-RELATED"/>
    <property type="match status" value="1"/>
</dbReference>
<keyword evidence="4" id="KW-1185">Reference proteome</keyword>
<evidence type="ECO:0000313" key="4">
    <source>
        <dbReference type="Proteomes" id="UP000294513"/>
    </source>
</evidence>
<dbReference type="AlphaFoldDB" id="A0A4V2YU21"/>
<evidence type="ECO:0000256" key="1">
    <source>
        <dbReference type="ARBA" id="ARBA00022679"/>
    </source>
</evidence>
<dbReference type="EMBL" id="SMKU01000217">
    <property type="protein sequence ID" value="TDD76127.1"/>
    <property type="molecule type" value="Genomic_DNA"/>
</dbReference>
<gene>
    <name evidence="3" type="ORF">E1298_31185</name>
</gene>
<dbReference type="RefSeq" id="WP_131899618.1">
    <property type="nucleotide sequence ID" value="NZ_SMKU01000217.1"/>
</dbReference>
<evidence type="ECO:0000259" key="2">
    <source>
        <dbReference type="Pfam" id="PF00534"/>
    </source>
</evidence>
<dbReference type="GO" id="GO:0016757">
    <property type="term" value="F:glycosyltransferase activity"/>
    <property type="evidence" value="ECO:0007669"/>
    <property type="project" value="InterPro"/>
</dbReference>
<organism evidence="3 4">
    <name type="scientific">Actinomadura rubrisoli</name>
    <dbReference type="NCBI Taxonomy" id="2530368"/>
    <lineage>
        <taxon>Bacteria</taxon>
        <taxon>Bacillati</taxon>
        <taxon>Actinomycetota</taxon>
        <taxon>Actinomycetes</taxon>
        <taxon>Streptosporangiales</taxon>
        <taxon>Thermomonosporaceae</taxon>
        <taxon>Actinomadura</taxon>
    </lineage>
</organism>
<evidence type="ECO:0000313" key="3">
    <source>
        <dbReference type="EMBL" id="TDD76127.1"/>
    </source>
</evidence>
<feature type="domain" description="Glycosyl transferase family 1" evidence="2">
    <location>
        <begin position="197"/>
        <end position="352"/>
    </location>
</feature>
<dbReference type="PANTHER" id="PTHR46401">
    <property type="entry name" value="GLYCOSYLTRANSFERASE WBBK-RELATED"/>
    <property type="match status" value="1"/>
</dbReference>
<dbReference type="Gene3D" id="3.40.50.2000">
    <property type="entry name" value="Glycogen Phosphorylase B"/>
    <property type="match status" value="2"/>
</dbReference>
<dbReference type="OrthoDB" id="9765330at2"/>
<dbReference type="CDD" id="cd03801">
    <property type="entry name" value="GT4_PimA-like"/>
    <property type="match status" value="1"/>
</dbReference>
<proteinExistence type="predicted"/>
<dbReference type="InterPro" id="IPR001296">
    <property type="entry name" value="Glyco_trans_1"/>
</dbReference>
<name>A0A4V2YU21_9ACTN</name>
<dbReference type="Proteomes" id="UP000294513">
    <property type="component" value="Unassembled WGS sequence"/>
</dbReference>
<keyword evidence="1 3" id="KW-0808">Transferase</keyword>